<evidence type="ECO:0000256" key="6">
    <source>
        <dbReference type="ARBA" id="ARBA00023136"/>
    </source>
</evidence>
<feature type="transmembrane region" description="Helical" evidence="7">
    <location>
        <begin position="238"/>
        <end position="257"/>
    </location>
</feature>
<keyword evidence="10" id="KW-1185">Reference proteome</keyword>
<comment type="similarity">
    <text evidence="7">Belongs to the binding-protein-dependent transport system permease family.</text>
</comment>
<evidence type="ECO:0000313" key="10">
    <source>
        <dbReference type="Proteomes" id="UP001304298"/>
    </source>
</evidence>
<evidence type="ECO:0000313" key="9">
    <source>
        <dbReference type="EMBL" id="MEA5362458.1"/>
    </source>
</evidence>
<dbReference type="PANTHER" id="PTHR30151">
    <property type="entry name" value="ALKANE SULFONATE ABC TRANSPORTER-RELATED, MEMBRANE SUBUNIT"/>
    <property type="match status" value="1"/>
</dbReference>
<feature type="domain" description="ABC transmembrane type-1" evidence="8">
    <location>
        <begin position="77"/>
        <end position="257"/>
    </location>
</feature>
<name>A0ABU5R8A4_9PSEU</name>
<dbReference type="Gene3D" id="1.10.3720.10">
    <property type="entry name" value="MetI-like"/>
    <property type="match status" value="1"/>
</dbReference>
<protein>
    <submittedName>
        <fullName evidence="9">ABC transporter permease subunit</fullName>
    </submittedName>
</protein>
<accession>A0ABU5R8A4</accession>
<dbReference type="Proteomes" id="UP001304298">
    <property type="component" value="Unassembled WGS sequence"/>
</dbReference>
<comment type="caution">
    <text evidence="9">The sequence shown here is derived from an EMBL/GenBank/DDBJ whole genome shotgun (WGS) entry which is preliminary data.</text>
</comment>
<feature type="transmembrane region" description="Helical" evidence="7">
    <location>
        <begin position="27"/>
        <end position="48"/>
    </location>
</feature>
<evidence type="ECO:0000256" key="5">
    <source>
        <dbReference type="ARBA" id="ARBA00022989"/>
    </source>
</evidence>
<evidence type="ECO:0000256" key="7">
    <source>
        <dbReference type="RuleBase" id="RU363032"/>
    </source>
</evidence>
<evidence type="ECO:0000256" key="3">
    <source>
        <dbReference type="ARBA" id="ARBA00022475"/>
    </source>
</evidence>
<dbReference type="Pfam" id="PF00528">
    <property type="entry name" value="BPD_transp_1"/>
    <property type="match status" value="1"/>
</dbReference>
<keyword evidence="3" id="KW-1003">Cell membrane</keyword>
<evidence type="ECO:0000256" key="2">
    <source>
        <dbReference type="ARBA" id="ARBA00022448"/>
    </source>
</evidence>
<comment type="subcellular location">
    <subcellularLocation>
        <location evidence="1 7">Cell membrane</location>
        <topology evidence="1 7">Multi-pass membrane protein</topology>
    </subcellularLocation>
</comment>
<dbReference type="EMBL" id="JAYFSI010000005">
    <property type="protein sequence ID" value="MEA5362458.1"/>
    <property type="molecule type" value="Genomic_DNA"/>
</dbReference>
<dbReference type="PROSITE" id="PS50928">
    <property type="entry name" value="ABC_TM1"/>
    <property type="match status" value="1"/>
</dbReference>
<dbReference type="RefSeq" id="WP_323329940.1">
    <property type="nucleotide sequence ID" value="NZ_JAYFSI010000005.1"/>
</dbReference>
<keyword evidence="2 7" id="KW-0813">Transport</keyword>
<keyword evidence="4 7" id="KW-0812">Transmembrane</keyword>
<dbReference type="PANTHER" id="PTHR30151:SF38">
    <property type="entry name" value="ALIPHATIC SULFONATES TRANSPORT PERMEASE PROTEIN SSUC-RELATED"/>
    <property type="match status" value="1"/>
</dbReference>
<proteinExistence type="inferred from homology"/>
<organism evidence="9 10">
    <name type="scientific">Amycolatopsis heterodermiae</name>
    <dbReference type="NCBI Taxonomy" id="3110235"/>
    <lineage>
        <taxon>Bacteria</taxon>
        <taxon>Bacillati</taxon>
        <taxon>Actinomycetota</taxon>
        <taxon>Actinomycetes</taxon>
        <taxon>Pseudonocardiales</taxon>
        <taxon>Pseudonocardiaceae</taxon>
        <taxon>Amycolatopsis</taxon>
    </lineage>
</organism>
<evidence type="ECO:0000259" key="8">
    <source>
        <dbReference type="PROSITE" id="PS50928"/>
    </source>
</evidence>
<feature type="transmembrane region" description="Helical" evidence="7">
    <location>
        <begin position="85"/>
        <end position="105"/>
    </location>
</feature>
<dbReference type="InterPro" id="IPR000515">
    <property type="entry name" value="MetI-like"/>
</dbReference>
<evidence type="ECO:0000256" key="4">
    <source>
        <dbReference type="ARBA" id="ARBA00022692"/>
    </source>
</evidence>
<dbReference type="CDD" id="cd06261">
    <property type="entry name" value="TM_PBP2"/>
    <property type="match status" value="1"/>
</dbReference>
<feature type="transmembrane region" description="Helical" evidence="7">
    <location>
        <begin position="143"/>
        <end position="162"/>
    </location>
</feature>
<evidence type="ECO:0000256" key="1">
    <source>
        <dbReference type="ARBA" id="ARBA00004651"/>
    </source>
</evidence>
<sequence>MTRAVVVPSTSLPASARARSRGFPYRAVSWLTPVAVLALWELLARLGILPKQVLPAPSGVLAKAGDLLADGELVTNLLASLQRSATGFAIGASLGVALGLLVGLSKVAEALLDRSIQMVRAVPFLAILPLVIVWFGIGEAGKIFLISLGSAVPLYLTTVLGIRQIDPKLLEMTDVVGLGRAAQIRWVVLPGALPSILGGLRLSLTAAWLALVIAETLGADAGLGFMATNAREFLQTDVIVLVVIIYAVIGILCDLVTRLLERRLLRWHPTYARLTA</sequence>
<feature type="transmembrane region" description="Helical" evidence="7">
    <location>
        <begin position="117"/>
        <end position="137"/>
    </location>
</feature>
<gene>
    <name evidence="9" type="ORF">VA596_23165</name>
</gene>
<dbReference type="SUPFAM" id="SSF161098">
    <property type="entry name" value="MetI-like"/>
    <property type="match status" value="1"/>
</dbReference>
<feature type="transmembrane region" description="Helical" evidence="7">
    <location>
        <begin position="206"/>
        <end position="226"/>
    </location>
</feature>
<dbReference type="InterPro" id="IPR035906">
    <property type="entry name" value="MetI-like_sf"/>
</dbReference>
<keyword evidence="6 7" id="KW-0472">Membrane</keyword>
<keyword evidence="5 7" id="KW-1133">Transmembrane helix</keyword>
<reference evidence="9 10" key="1">
    <citation type="submission" date="2023-12" db="EMBL/GenBank/DDBJ databases">
        <title>Amycolatopsis sp. V23-08.</title>
        <authorList>
            <person name="Somphong A."/>
        </authorList>
    </citation>
    <scope>NUCLEOTIDE SEQUENCE [LARGE SCALE GENOMIC DNA]</scope>
    <source>
        <strain evidence="9 10">V23-08</strain>
    </source>
</reference>